<feature type="region of interest" description="Disordered" evidence="8">
    <location>
        <begin position="180"/>
        <end position="200"/>
    </location>
</feature>
<comment type="similarity">
    <text evidence="2">Belongs to the Tim17/Tim22/Tim23 family.</text>
</comment>
<dbReference type="EMBL" id="JAGKQM010000008">
    <property type="protein sequence ID" value="KAH0916246.1"/>
    <property type="molecule type" value="Genomic_DNA"/>
</dbReference>
<evidence type="ECO:0000256" key="1">
    <source>
        <dbReference type="ARBA" id="ARBA00004448"/>
    </source>
</evidence>
<organism evidence="9 10">
    <name type="scientific">Brassica napus</name>
    <name type="common">Rape</name>
    <dbReference type="NCBI Taxonomy" id="3708"/>
    <lineage>
        <taxon>Eukaryota</taxon>
        <taxon>Viridiplantae</taxon>
        <taxon>Streptophyta</taxon>
        <taxon>Embryophyta</taxon>
        <taxon>Tracheophyta</taxon>
        <taxon>Spermatophyta</taxon>
        <taxon>Magnoliopsida</taxon>
        <taxon>eudicotyledons</taxon>
        <taxon>Gunneridae</taxon>
        <taxon>Pentapetalae</taxon>
        <taxon>rosids</taxon>
        <taxon>malvids</taxon>
        <taxon>Brassicales</taxon>
        <taxon>Brassicaceae</taxon>
        <taxon>Brassiceae</taxon>
        <taxon>Brassica</taxon>
    </lineage>
</organism>
<evidence type="ECO:0000256" key="2">
    <source>
        <dbReference type="ARBA" id="ARBA00008444"/>
    </source>
</evidence>
<proteinExistence type="inferred from homology"/>
<evidence type="ECO:0000256" key="6">
    <source>
        <dbReference type="ARBA" id="ARBA00023128"/>
    </source>
</evidence>
<evidence type="ECO:0000256" key="7">
    <source>
        <dbReference type="ARBA" id="ARBA00023136"/>
    </source>
</evidence>
<sequence>MGTPENTREPCPDRILDDIGDAFGMGIAGGSVFHFIRGINNSPSGARLSGGAQYVRMNAPKLGGSFAVWGGLFSTMDCAMVYARQKEDPWNSIFAGAATGGLLSLRQGFRASARAVLVGGAVLTLLQGVQIALDKLANAAQQHEQASMSDAASLPPAQVYETSSAPEAGSGSWYGGLFGSGKKEESEDKSGSKTRVLESCDAPPPCPDRIIDDMGGAFGMGITGGSVYHFIRGIYNSPAGARLSGGAEYVRMNVPKLGGSFAVWGGLFSTMDCAMVYARQKEDPWNSIIAGAATGGLLSLRQGFRASGRAALFGGAILALIQGVQLAKDKVASAAQQQQSVPVPETSSASEAGSGSWFGGLFGKGKQKGSEDKSGSKTQVLESFDAPPVPTYDTIELCPDLILDDVGGAFGMGIAGGSVFYMIKGIYNSPAGARLSGGAEYVRMNAPRVGGSFAVWGGLVSSFACAMEYARQKEDSWNLIFASVPTGGLLSLRQGFRTSRNTALFSGALAALTVGVWNAVEKFTSAAQNEEAFMDDAASLPSCVHICQVLGQFVPETSSASVAGSRFWFGGWFESGKKESEDKSVSTTQILESFDALHAPTNEFN</sequence>
<dbReference type="Proteomes" id="UP000824890">
    <property type="component" value="Unassembled WGS sequence"/>
</dbReference>
<comment type="subcellular location">
    <subcellularLocation>
        <location evidence="1">Mitochondrion inner membrane</location>
        <topology evidence="1">Multi-pass membrane protein</topology>
    </subcellularLocation>
</comment>
<evidence type="ECO:0000313" key="10">
    <source>
        <dbReference type="Proteomes" id="UP000824890"/>
    </source>
</evidence>
<dbReference type="PANTHER" id="PTHR10485">
    <property type="entry name" value="MITOCHONDRIAL IMPORT INNER MEMBRANE TRANSLOCASE SUBUNIT TIM-17"/>
    <property type="match status" value="1"/>
</dbReference>
<dbReference type="PANTHER" id="PTHR10485:SF25">
    <property type="entry name" value="(RAPE) HYPOTHETICAL PROTEIN"/>
    <property type="match status" value="1"/>
</dbReference>
<reference evidence="9 10" key="1">
    <citation type="submission" date="2021-05" db="EMBL/GenBank/DDBJ databases">
        <title>Genome Assembly of Synthetic Allotetraploid Brassica napus Reveals Homoeologous Exchanges between Subgenomes.</title>
        <authorList>
            <person name="Davis J.T."/>
        </authorList>
    </citation>
    <scope>NUCLEOTIDE SEQUENCE [LARGE SCALE GENOMIC DNA]</scope>
    <source>
        <strain evidence="10">cv. Da-Ae</strain>
        <tissue evidence="9">Seedling</tissue>
    </source>
</reference>
<gene>
    <name evidence="9" type="ORF">HID58_030692</name>
</gene>
<evidence type="ECO:0000256" key="5">
    <source>
        <dbReference type="ARBA" id="ARBA00022989"/>
    </source>
</evidence>
<keyword evidence="6" id="KW-0496">Mitochondrion</keyword>
<feature type="compositionally biased region" description="Basic and acidic residues" evidence="8">
    <location>
        <begin position="181"/>
        <end position="198"/>
    </location>
</feature>
<name>A0ABQ8CGM1_BRANA</name>
<keyword evidence="10" id="KW-1185">Reference proteome</keyword>
<evidence type="ECO:0000256" key="3">
    <source>
        <dbReference type="ARBA" id="ARBA00022692"/>
    </source>
</evidence>
<keyword evidence="7" id="KW-0472">Membrane</keyword>
<dbReference type="Pfam" id="PF02466">
    <property type="entry name" value="Tim17"/>
    <property type="match status" value="3"/>
</dbReference>
<keyword evidence="4" id="KW-0999">Mitochondrion inner membrane</keyword>
<keyword evidence="3" id="KW-0812">Transmembrane</keyword>
<evidence type="ECO:0000313" key="9">
    <source>
        <dbReference type="EMBL" id="KAH0916246.1"/>
    </source>
</evidence>
<keyword evidence="5" id="KW-1133">Transmembrane helix</keyword>
<evidence type="ECO:0000256" key="4">
    <source>
        <dbReference type="ARBA" id="ARBA00022792"/>
    </source>
</evidence>
<protein>
    <submittedName>
        <fullName evidence="9">Uncharacterized protein</fullName>
    </submittedName>
</protein>
<evidence type="ECO:0000256" key="8">
    <source>
        <dbReference type="SAM" id="MobiDB-lite"/>
    </source>
</evidence>
<accession>A0ABQ8CGM1</accession>
<comment type="caution">
    <text evidence="9">The sequence shown here is derived from an EMBL/GenBank/DDBJ whole genome shotgun (WGS) entry which is preliminary data.</text>
</comment>